<dbReference type="GO" id="GO:0008483">
    <property type="term" value="F:transaminase activity"/>
    <property type="evidence" value="ECO:0007669"/>
    <property type="project" value="UniProtKB-KW"/>
</dbReference>
<evidence type="ECO:0000259" key="3">
    <source>
        <dbReference type="Pfam" id="PF00155"/>
    </source>
</evidence>
<dbReference type="InterPro" id="IPR015422">
    <property type="entry name" value="PyrdxlP-dep_Trfase_small"/>
</dbReference>
<feature type="domain" description="Aminotransferase class I/classII large" evidence="3">
    <location>
        <begin position="20"/>
        <end position="345"/>
    </location>
</feature>
<comment type="cofactor">
    <cofactor evidence="1">
        <name>pyridoxal 5'-phosphate</name>
        <dbReference type="ChEBI" id="CHEBI:597326"/>
    </cofactor>
</comment>
<protein>
    <submittedName>
        <fullName evidence="4">Aminotransferase class I/II-fold pyridoxal phosphate-dependent enzyme</fullName>
    </submittedName>
</protein>
<dbReference type="RefSeq" id="WP_186907706.1">
    <property type="nucleotide sequence ID" value="NZ_JACOPP010000010.1"/>
</dbReference>
<dbReference type="PANTHER" id="PTHR42885">
    <property type="entry name" value="HISTIDINOL-PHOSPHATE AMINOTRANSFERASE-RELATED"/>
    <property type="match status" value="1"/>
</dbReference>
<evidence type="ECO:0000256" key="1">
    <source>
        <dbReference type="ARBA" id="ARBA00001933"/>
    </source>
</evidence>
<dbReference type="CDD" id="cd00609">
    <property type="entry name" value="AAT_like"/>
    <property type="match status" value="1"/>
</dbReference>
<keyword evidence="2" id="KW-0663">Pyridoxal phosphate</keyword>
<organism evidence="4 5">
    <name type="scientific">Lawsonibacter hominis</name>
    <dbReference type="NCBI Taxonomy" id="2763053"/>
    <lineage>
        <taxon>Bacteria</taxon>
        <taxon>Bacillati</taxon>
        <taxon>Bacillota</taxon>
        <taxon>Clostridia</taxon>
        <taxon>Eubacteriales</taxon>
        <taxon>Oscillospiraceae</taxon>
        <taxon>Lawsonibacter</taxon>
    </lineage>
</organism>
<dbReference type="Pfam" id="PF00155">
    <property type="entry name" value="Aminotran_1_2"/>
    <property type="match status" value="1"/>
</dbReference>
<dbReference type="InterPro" id="IPR015421">
    <property type="entry name" value="PyrdxlP-dep_Trfase_major"/>
</dbReference>
<dbReference type="InterPro" id="IPR004839">
    <property type="entry name" value="Aminotransferase_I/II_large"/>
</dbReference>
<sequence>MLYQTGNPHGGDRYGRPVALDFSANTNPLGTPEAVRRAVAESAACLDRYPDPYCRALVGALADYEQVPEKYLLCGCGAAELIFSYCAALRPRRALELAPTFSEYAAALTAAGCGVERHTLSRCTDFRLTEAVLPVLRQAAWDVVFLCNPNNPTGQLVEPGLLAEICCICREKEIRMFVDECFLDLADPGRSASLKPLLAEQPGLFLLKAFTKSYGMAGLRLGYCLSADGALLRAMGRTVQPWNVSLPAQAAGVAALGESAFLARTRRVIRAERAFLRAGLEQLGLYVCPSQANYLLFYSPLPLKDALLERGILVRDCSNYRGLDAGWYRIAVRRHEENQTLLSALSALRKEA</sequence>
<comment type="caution">
    <text evidence="4">The sequence shown here is derived from an EMBL/GenBank/DDBJ whole genome shotgun (WGS) entry which is preliminary data.</text>
</comment>
<dbReference type="Gene3D" id="3.90.1150.10">
    <property type="entry name" value="Aspartate Aminotransferase, domain 1"/>
    <property type="match status" value="1"/>
</dbReference>
<dbReference type="EMBL" id="JACOPP010000010">
    <property type="protein sequence ID" value="MBC5733815.1"/>
    <property type="molecule type" value="Genomic_DNA"/>
</dbReference>
<gene>
    <name evidence="4" type="ORF">H8S57_08745</name>
</gene>
<dbReference type="Proteomes" id="UP000661435">
    <property type="component" value="Unassembled WGS sequence"/>
</dbReference>
<name>A0A8J6JGG1_9FIRM</name>
<dbReference type="InterPro" id="IPR015424">
    <property type="entry name" value="PyrdxlP-dep_Trfase"/>
</dbReference>
<evidence type="ECO:0000256" key="2">
    <source>
        <dbReference type="ARBA" id="ARBA00022898"/>
    </source>
</evidence>
<keyword evidence="5" id="KW-1185">Reference proteome</keyword>
<evidence type="ECO:0000313" key="5">
    <source>
        <dbReference type="Proteomes" id="UP000661435"/>
    </source>
</evidence>
<keyword evidence="4" id="KW-0032">Aminotransferase</keyword>
<dbReference type="SUPFAM" id="SSF53383">
    <property type="entry name" value="PLP-dependent transferases"/>
    <property type="match status" value="1"/>
</dbReference>
<accession>A0A8J6JGG1</accession>
<dbReference type="Gene3D" id="3.40.640.10">
    <property type="entry name" value="Type I PLP-dependent aspartate aminotransferase-like (Major domain)"/>
    <property type="match status" value="1"/>
</dbReference>
<dbReference type="GO" id="GO:0030170">
    <property type="term" value="F:pyridoxal phosphate binding"/>
    <property type="evidence" value="ECO:0007669"/>
    <property type="project" value="InterPro"/>
</dbReference>
<proteinExistence type="predicted"/>
<dbReference type="PANTHER" id="PTHR42885:SF1">
    <property type="entry name" value="THREONINE-PHOSPHATE DECARBOXYLASE"/>
    <property type="match status" value="1"/>
</dbReference>
<keyword evidence="4" id="KW-0808">Transferase</keyword>
<evidence type="ECO:0000313" key="4">
    <source>
        <dbReference type="EMBL" id="MBC5733815.1"/>
    </source>
</evidence>
<reference evidence="4" key="1">
    <citation type="submission" date="2020-08" db="EMBL/GenBank/DDBJ databases">
        <title>Genome public.</title>
        <authorList>
            <person name="Liu C."/>
            <person name="Sun Q."/>
        </authorList>
    </citation>
    <scope>NUCLEOTIDE SEQUENCE</scope>
    <source>
        <strain evidence="4">NSJ-51</strain>
    </source>
</reference>
<dbReference type="AlphaFoldDB" id="A0A8J6JGG1"/>